<dbReference type="PANTHER" id="PTHR46663">
    <property type="entry name" value="DIGUANYLATE CYCLASE DGCT-RELATED"/>
    <property type="match status" value="1"/>
</dbReference>
<dbReference type="EMBL" id="MKIE01000009">
    <property type="protein sequence ID" value="OHW61649.1"/>
    <property type="molecule type" value="Genomic_DNA"/>
</dbReference>
<sequence length="445" mass="50451">MKNKIVSLIIASLVSVLLILGFSLIYKEQIDSVSKQNRLLAVQELTVYSDRVQSIINTSLQYAEFIDLLVTTNPDIPEETFEKYSNLILKDHTIIKNIAIAPNAIVKHIYPLSGSEAALNHDLLSDSERRPFVKAAIESKESVTQGPVKAKQGGYLVFNRKAIFLNENSKFWGLSVITIDFDEIIKKIGLAPEKNGYLLALKARKTDGKNDFIWGNPEVFDKDYLGKNISLPNQTWELAIYPVEGWAYRENHSNGIVYFFYVIVAIAFCFVYLTVEHYQSKITLSRKDPLTGTLNKMSFQDFAKKQLLKSKKRHAICVIDLNGFKEVNDTFGHPVGDAVLIEIADRIKTTLRSTDRVSRFGGDEYILFLNDLREEKSLKLVLDRVNSITEEPVVVGDIEIETKFALGYAVTPDDAATYEKLYAIADKRMYKHKESLKNSKENSQD</sequence>
<dbReference type="InterPro" id="IPR043128">
    <property type="entry name" value="Rev_trsase/Diguanyl_cyclase"/>
</dbReference>
<dbReference type="InterPro" id="IPR006189">
    <property type="entry name" value="CHASE_dom"/>
</dbReference>
<name>A0A1S1V7F6_9FIRM</name>
<accession>A0A1S1V7F6</accession>
<dbReference type="NCBIfam" id="TIGR00254">
    <property type="entry name" value="GGDEF"/>
    <property type="match status" value="1"/>
</dbReference>
<dbReference type="CDD" id="cd01949">
    <property type="entry name" value="GGDEF"/>
    <property type="match status" value="1"/>
</dbReference>
<dbReference type="InterPro" id="IPR029787">
    <property type="entry name" value="Nucleotide_cyclase"/>
</dbReference>
<dbReference type="STRING" id="39480.EUAN_19690"/>
<keyword evidence="1" id="KW-0812">Transmembrane</keyword>
<feature type="transmembrane region" description="Helical" evidence="1">
    <location>
        <begin position="256"/>
        <end position="275"/>
    </location>
</feature>
<keyword evidence="1" id="KW-0472">Membrane</keyword>
<keyword evidence="1" id="KW-1133">Transmembrane helix</keyword>
<evidence type="ECO:0000313" key="4">
    <source>
        <dbReference type="EMBL" id="OHW61649.1"/>
    </source>
</evidence>
<dbReference type="InterPro" id="IPR000160">
    <property type="entry name" value="GGDEF_dom"/>
</dbReference>
<reference evidence="4 5" key="1">
    <citation type="submission" date="2016-09" db="EMBL/GenBank/DDBJ databases">
        <title>Genome sequence of Eubacterium angustum.</title>
        <authorList>
            <person name="Poehlein A."/>
            <person name="Daniel R."/>
        </authorList>
    </citation>
    <scope>NUCLEOTIDE SEQUENCE [LARGE SCALE GENOMIC DNA]</scope>
    <source>
        <strain evidence="4 5">DSM 1989</strain>
    </source>
</reference>
<evidence type="ECO:0000256" key="1">
    <source>
        <dbReference type="SAM" id="Phobius"/>
    </source>
</evidence>
<feature type="domain" description="CHASE" evidence="2">
    <location>
        <begin position="102"/>
        <end position="188"/>
    </location>
</feature>
<feature type="domain" description="GGDEF" evidence="3">
    <location>
        <begin position="312"/>
        <end position="445"/>
    </location>
</feature>
<dbReference type="PROSITE" id="PS50887">
    <property type="entry name" value="GGDEF"/>
    <property type="match status" value="1"/>
</dbReference>
<keyword evidence="4" id="KW-0548">Nucleotidyltransferase</keyword>
<dbReference type="RefSeq" id="WP_071064088.1">
    <property type="nucleotide sequence ID" value="NZ_MKIE01000009.1"/>
</dbReference>
<dbReference type="OrthoDB" id="9805474at2"/>
<keyword evidence="5" id="KW-1185">Reference proteome</keyword>
<dbReference type="Pfam" id="PF03924">
    <property type="entry name" value="CHASE"/>
    <property type="match status" value="1"/>
</dbReference>
<dbReference type="InterPro" id="IPR052163">
    <property type="entry name" value="DGC-Regulatory_Protein"/>
</dbReference>
<dbReference type="PANTHER" id="PTHR46663:SF2">
    <property type="entry name" value="GGDEF DOMAIN-CONTAINING PROTEIN"/>
    <property type="match status" value="1"/>
</dbReference>
<comment type="caution">
    <text evidence="4">The sequence shown here is derived from an EMBL/GenBank/DDBJ whole genome shotgun (WGS) entry which is preliminary data.</text>
</comment>
<dbReference type="SMART" id="SM01079">
    <property type="entry name" value="CHASE"/>
    <property type="match status" value="1"/>
</dbReference>
<dbReference type="AlphaFoldDB" id="A0A1S1V7F6"/>
<organism evidence="4 5">
    <name type="scientific">Andreesenia angusta</name>
    <dbReference type="NCBI Taxonomy" id="39480"/>
    <lineage>
        <taxon>Bacteria</taxon>
        <taxon>Bacillati</taxon>
        <taxon>Bacillota</taxon>
        <taxon>Tissierellia</taxon>
        <taxon>Tissierellales</taxon>
        <taxon>Gottschalkiaceae</taxon>
        <taxon>Andreesenia</taxon>
    </lineage>
</organism>
<evidence type="ECO:0000259" key="2">
    <source>
        <dbReference type="PROSITE" id="PS50839"/>
    </source>
</evidence>
<dbReference type="Pfam" id="PF00990">
    <property type="entry name" value="GGDEF"/>
    <property type="match status" value="1"/>
</dbReference>
<dbReference type="GO" id="GO:0052621">
    <property type="term" value="F:diguanylate cyclase activity"/>
    <property type="evidence" value="ECO:0007669"/>
    <property type="project" value="UniProtKB-EC"/>
</dbReference>
<dbReference type="Gene3D" id="3.30.70.270">
    <property type="match status" value="1"/>
</dbReference>
<evidence type="ECO:0000259" key="3">
    <source>
        <dbReference type="PROSITE" id="PS50887"/>
    </source>
</evidence>
<proteinExistence type="predicted"/>
<dbReference type="Proteomes" id="UP000180254">
    <property type="component" value="Unassembled WGS sequence"/>
</dbReference>
<dbReference type="SMART" id="SM00267">
    <property type="entry name" value="GGDEF"/>
    <property type="match status" value="1"/>
</dbReference>
<dbReference type="EC" id="2.7.7.65" evidence="4"/>
<feature type="transmembrane region" description="Helical" evidence="1">
    <location>
        <begin position="6"/>
        <end position="26"/>
    </location>
</feature>
<dbReference type="SUPFAM" id="SSF55073">
    <property type="entry name" value="Nucleotide cyclase"/>
    <property type="match status" value="1"/>
</dbReference>
<keyword evidence="4" id="KW-0808">Transferase</keyword>
<gene>
    <name evidence="4" type="primary">ycdT_2</name>
    <name evidence="4" type="ORF">EUAN_19690</name>
</gene>
<evidence type="ECO:0000313" key="5">
    <source>
        <dbReference type="Proteomes" id="UP000180254"/>
    </source>
</evidence>
<protein>
    <submittedName>
        <fullName evidence="4">Putative diguanylate cyclase YcdT</fullName>
        <ecNumber evidence="4">2.7.7.65</ecNumber>
    </submittedName>
</protein>
<dbReference type="PROSITE" id="PS50839">
    <property type="entry name" value="CHASE"/>
    <property type="match status" value="1"/>
</dbReference>